<comment type="similarity">
    <text evidence="1 4">Belongs to the glycosyl hydrolase 3 family.</text>
</comment>
<dbReference type="InterPro" id="IPR002772">
    <property type="entry name" value="Glyco_hydro_3_C"/>
</dbReference>
<dbReference type="InterPro" id="IPR050226">
    <property type="entry name" value="NagZ_Beta-hexosaminidase"/>
</dbReference>
<keyword evidence="9" id="KW-1185">Reference proteome</keyword>
<evidence type="ECO:0000256" key="2">
    <source>
        <dbReference type="ARBA" id="ARBA00022801"/>
    </source>
</evidence>
<dbReference type="SUPFAM" id="SSF52279">
    <property type="entry name" value="Beta-D-glucan exohydrolase, C-terminal domain"/>
    <property type="match status" value="1"/>
</dbReference>
<evidence type="ECO:0000313" key="9">
    <source>
        <dbReference type="Proteomes" id="UP000323380"/>
    </source>
</evidence>
<dbReference type="PRINTS" id="PR00133">
    <property type="entry name" value="GLHYDRLASE3"/>
</dbReference>
<dbReference type="GO" id="GO:0005975">
    <property type="term" value="P:carbohydrate metabolic process"/>
    <property type="evidence" value="ECO:0007669"/>
    <property type="project" value="InterPro"/>
</dbReference>
<dbReference type="Pfam" id="PF01915">
    <property type="entry name" value="Glyco_hydro_3_C"/>
    <property type="match status" value="1"/>
</dbReference>
<dbReference type="GO" id="GO:0004553">
    <property type="term" value="F:hydrolase activity, hydrolyzing O-glycosyl compounds"/>
    <property type="evidence" value="ECO:0007669"/>
    <property type="project" value="InterPro"/>
</dbReference>
<dbReference type="STRING" id="1220554.GCA_001552135_00489"/>
<comment type="caution">
    <text evidence="8">The sequence shown here is derived from an EMBL/GenBank/DDBJ whole genome shotgun (WGS) entry which is preliminary data.</text>
</comment>
<dbReference type="InterPro" id="IPR019800">
    <property type="entry name" value="Glyco_hydro_3_AS"/>
</dbReference>
<dbReference type="InterPro" id="IPR001764">
    <property type="entry name" value="Glyco_hydro_3_N"/>
</dbReference>
<organism evidence="8 9">
    <name type="scientific">Actinomadura chibensis</name>
    <dbReference type="NCBI Taxonomy" id="392828"/>
    <lineage>
        <taxon>Bacteria</taxon>
        <taxon>Bacillati</taxon>
        <taxon>Actinomycetota</taxon>
        <taxon>Actinomycetes</taxon>
        <taxon>Streptosporangiales</taxon>
        <taxon>Thermomonosporaceae</taxon>
        <taxon>Actinomadura</taxon>
    </lineage>
</organism>
<feature type="domain" description="Glycoside hydrolase family 3 N-terminal" evidence="6">
    <location>
        <begin position="63"/>
        <end position="384"/>
    </location>
</feature>
<sequence length="604" mass="64114">MDWSRPMSRGERLMMNGGRTIVSIAAAAALALALAPPVRAQAPPGPARGCDPDAQLARMTDAEKVGQMVMAVTEDGPDGMPAEHTRTAIQDLKIGSVITSEPRTPGLAARYANRIQDWARGTRLGLPLLVSGDFEFGTTHNVREGTTPLPNAMGLGAARDPGLAREAAVITAAEARAMGFHWNYAPVSDVNTNPANPIIGVRSFGERTDLVAGLAEAQVRAYRAAGMIATPKHFPGHGDTEFDSHLELPAVTYDRATLESVHLPPFARGIAAGADAIMTAHVIVKAIDPDLPATLSPKVLTGLLREQMGFRGLIVTDAMDMDAIDKHWGTRQATVMAVEAGADVIMSTGDYTAHVEAVGALADALRDGSLSRARVDESVRRVLALKCKYRVAEHRYADPRLAEKVSGNAAFQRRALKMGLAATTLVKNESRGKTEGRGEEEGRVLPFDPDDAERTLVAGVVQTPVFADEIAKVARGPVEGWQAATTDPTDAEIAEAVRRAGAADRVVVATYSSGKLPAGQARLVEALRATGKPVAAVAIGLPYDIASYPDVPAYIATYGTTARTQRIDLTMHKAAARVLFGEQPGGRLPVTIKGLYPYGHGLRY</sequence>
<evidence type="ECO:0000256" key="1">
    <source>
        <dbReference type="ARBA" id="ARBA00005336"/>
    </source>
</evidence>
<keyword evidence="2 4" id="KW-0378">Hydrolase</keyword>
<accession>A0A5D0NH08</accession>
<name>A0A5D0NH08_9ACTN</name>
<feature type="signal peptide" evidence="5">
    <location>
        <begin position="1"/>
        <end position="40"/>
    </location>
</feature>
<dbReference type="InterPro" id="IPR036962">
    <property type="entry name" value="Glyco_hydro_3_N_sf"/>
</dbReference>
<evidence type="ECO:0000259" key="7">
    <source>
        <dbReference type="Pfam" id="PF01915"/>
    </source>
</evidence>
<dbReference type="PROSITE" id="PS00775">
    <property type="entry name" value="GLYCOSYL_HYDROL_F3"/>
    <property type="match status" value="1"/>
</dbReference>
<dbReference type="Gene3D" id="3.20.20.300">
    <property type="entry name" value="Glycoside hydrolase, family 3, N-terminal domain"/>
    <property type="match status" value="1"/>
</dbReference>
<proteinExistence type="inferred from homology"/>
<feature type="domain" description="Glycoside hydrolase family 3 C-terminal" evidence="7">
    <location>
        <begin position="442"/>
        <end position="593"/>
    </location>
</feature>
<dbReference type="AlphaFoldDB" id="A0A5D0NH08"/>
<evidence type="ECO:0000313" key="8">
    <source>
        <dbReference type="EMBL" id="TYB43629.1"/>
    </source>
</evidence>
<keyword evidence="5" id="KW-0732">Signal</keyword>
<reference evidence="8 9" key="1">
    <citation type="submission" date="2019-08" db="EMBL/GenBank/DDBJ databases">
        <title>Actinomadura sp. nov. CYP1-5 isolated from mountain soil.</title>
        <authorList>
            <person name="Songsumanus A."/>
            <person name="Kuncharoen N."/>
            <person name="Kudo T."/>
            <person name="Yuki M."/>
            <person name="Igarashi Y."/>
            <person name="Tanasupawat S."/>
        </authorList>
    </citation>
    <scope>NUCLEOTIDE SEQUENCE [LARGE SCALE GENOMIC DNA]</scope>
    <source>
        <strain evidence="8 9">JCM 14158</strain>
    </source>
</reference>
<evidence type="ECO:0000256" key="5">
    <source>
        <dbReference type="SAM" id="SignalP"/>
    </source>
</evidence>
<dbReference type="EMBL" id="VSFG01000006">
    <property type="protein sequence ID" value="TYB43629.1"/>
    <property type="molecule type" value="Genomic_DNA"/>
</dbReference>
<evidence type="ECO:0000256" key="4">
    <source>
        <dbReference type="RuleBase" id="RU361161"/>
    </source>
</evidence>
<gene>
    <name evidence="8" type="ORF">FXF69_28015</name>
</gene>
<dbReference type="Proteomes" id="UP000323380">
    <property type="component" value="Unassembled WGS sequence"/>
</dbReference>
<dbReference type="Pfam" id="PF00933">
    <property type="entry name" value="Glyco_hydro_3"/>
    <property type="match status" value="1"/>
</dbReference>
<dbReference type="SUPFAM" id="SSF51445">
    <property type="entry name" value="(Trans)glycosidases"/>
    <property type="match status" value="1"/>
</dbReference>
<dbReference type="Gene3D" id="3.40.50.1700">
    <property type="entry name" value="Glycoside hydrolase family 3 C-terminal domain"/>
    <property type="match status" value="1"/>
</dbReference>
<dbReference type="PANTHER" id="PTHR30480">
    <property type="entry name" value="BETA-HEXOSAMINIDASE-RELATED"/>
    <property type="match status" value="1"/>
</dbReference>
<dbReference type="InterPro" id="IPR036881">
    <property type="entry name" value="Glyco_hydro_3_C_sf"/>
</dbReference>
<dbReference type="InterPro" id="IPR017853">
    <property type="entry name" value="GH"/>
</dbReference>
<dbReference type="GO" id="GO:0009254">
    <property type="term" value="P:peptidoglycan turnover"/>
    <property type="evidence" value="ECO:0007669"/>
    <property type="project" value="TreeGrafter"/>
</dbReference>
<evidence type="ECO:0000256" key="3">
    <source>
        <dbReference type="ARBA" id="ARBA00023295"/>
    </source>
</evidence>
<keyword evidence="3 4" id="KW-0326">Glycosidase</keyword>
<feature type="chain" id="PRO_5039542677" evidence="5">
    <location>
        <begin position="41"/>
        <end position="604"/>
    </location>
</feature>
<evidence type="ECO:0000259" key="6">
    <source>
        <dbReference type="Pfam" id="PF00933"/>
    </source>
</evidence>
<protein>
    <submittedName>
        <fullName evidence="8">Glycoside hydrolase family 3 protein</fullName>
    </submittedName>
</protein>
<dbReference type="PANTHER" id="PTHR30480:SF16">
    <property type="entry name" value="GLYCOSIDE HYDROLASE FAMILY 3 DOMAIN PROTEIN"/>
    <property type="match status" value="1"/>
</dbReference>